<dbReference type="AlphaFoldDB" id="A0A8S0UIQ1"/>
<evidence type="ECO:0000313" key="3">
    <source>
        <dbReference type="EMBL" id="CAA3018771.1"/>
    </source>
</evidence>
<accession>A0A8S0UIQ1</accession>
<sequence length="139" mass="15130">MAATAMASSTDIRYGPEDPTLSKPWKGLIDGKTGYLYYWNPETNITQYERPIISLKASSAAPDKSLSSSVQKSSQGGHKANDDDDRYNRGSNSGSVKVASGTGSYQVLMQLSFSPFFEGEIFGTKNLALIASKYWLISI</sequence>
<evidence type="ECO:0000259" key="2">
    <source>
        <dbReference type="PROSITE" id="PS50020"/>
    </source>
</evidence>
<dbReference type="GO" id="GO:0004386">
    <property type="term" value="F:helicase activity"/>
    <property type="evidence" value="ECO:0007669"/>
    <property type="project" value="UniProtKB-KW"/>
</dbReference>
<dbReference type="EMBL" id="CACTIH010007929">
    <property type="protein sequence ID" value="CAA3018771.1"/>
    <property type="molecule type" value="Genomic_DNA"/>
</dbReference>
<dbReference type="Pfam" id="PF00397">
    <property type="entry name" value="WW"/>
    <property type="match status" value="1"/>
</dbReference>
<feature type="domain" description="WW" evidence="2">
    <location>
        <begin position="19"/>
        <end position="53"/>
    </location>
</feature>
<dbReference type="CDD" id="cd00201">
    <property type="entry name" value="WW"/>
    <property type="match status" value="1"/>
</dbReference>
<feature type="region of interest" description="Disordered" evidence="1">
    <location>
        <begin position="59"/>
        <end position="98"/>
    </location>
</feature>
<feature type="compositionally biased region" description="Polar residues" evidence="1">
    <location>
        <begin position="89"/>
        <end position="98"/>
    </location>
</feature>
<dbReference type="SUPFAM" id="SSF51045">
    <property type="entry name" value="WW domain"/>
    <property type="match status" value="1"/>
</dbReference>
<evidence type="ECO:0000313" key="4">
    <source>
        <dbReference type="Proteomes" id="UP000594638"/>
    </source>
</evidence>
<dbReference type="Gene3D" id="2.20.70.10">
    <property type="match status" value="1"/>
</dbReference>
<dbReference type="InterPro" id="IPR036020">
    <property type="entry name" value="WW_dom_sf"/>
</dbReference>
<dbReference type="Gramene" id="OE9A093900T3">
    <property type="protein sequence ID" value="OE9A093900C3"/>
    <property type="gene ID" value="OE9A093900"/>
</dbReference>
<keyword evidence="4" id="KW-1185">Reference proteome</keyword>
<evidence type="ECO:0000256" key="1">
    <source>
        <dbReference type="SAM" id="MobiDB-lite"/>
    </source>
</evidence>
<comment type="caution">
    <text evidence="3">The sequence shown here is derived from an EMBL/GenBank/DDBJ whole genome shotgun (WGS) entry which is preliminary data.</text>
</comment>
<keyword evidence="3" id="KW-0067">ATP-binding</keyword>
<keyword evidence="3" id="KW-0378">Hydrolase</keyword>
<dbReference type="Proteomes" id="UP000594638">
    <property type="component" value="Unassembled WGS sequence"/>
</dbReference>
<dbReference type="SMART" id="SM00456">
    <property type="entry name" value="WW"/>
    <property type="match status" value="1"/>
</dbReference>
<gene>
    <name evidence="3" type="ORF">OLEA9_A093900</name>
</gene>
<keyword evidence="3" id="KW-0347">Helicase</keyword>
<dbReference type="PROSITE" id="PS50020">
    <property type="entry name" value="WW_DOMAIN_2"/>
    <property type="match status" value="1"/>
</dbReference>
<proteinExistence type="predicted"/>
<dbReference type="PROSITE" id="PS01159">
    <property type="entry name" value="WW_DOMAIN_1"/>
    <property type="match status" value="1"/>
</dbReference>
<dbReference type="InterPro" id="IPR001202">
    <property type="entry name" value="WW_dom"/>
</dbReference>
<feature type="compositionally biased region" description="Low complexity" evidence="1">
    <location>
        <begin position="59"/>
        <end position="75"/>
    </location>
</feature>
<reference evidence="3 4" key="1">
    <citation type="submission" date="2019-12" db="EMBL/GenBank/DDBJ databases">
        <authorList>
            <person name="Alioto T."/>
            <person name="Alioto T."/>
            <person name="Gomez Garrido J."/>
        </authorList>
    </citation>
    <scope>NUCLEOTIDE SEQUENCE [LARGE SCALE GENOMIC DNA]</scope>
</reference>
<keyword evidence="3" id="KW-0547">Nucleotide-binding</keyword>
<protein>
    <submittedName>
        <fullName evidence="3">ATP-dependent RNA helicase DB10</fullName>
    </submittedName>
</protein>
<name>A0A8S0UIQ1_OLEEU</name>
<organism evidence="3 4">
    <name type="scientific">Olea europaea subsp. europaea</name>
    <dbReference type="NCBI Taxonomy" id="158383"/>
    <lineage>
        <taxon>Eukaryota</taxon>
        <taxon>Viridiplantae</taxon>
        <taxon>Streptophyta</taxon>
        <taxon>Embryophyta</taxon>
        <taxon>Tracheophyta</taxon>
        <taxon>Spermatophyta</taxon>
        <taxon>Magnoliopsida</taxon>
        <taxon>eudicotyledons</taxon>
        <taxon>Gunneridae</taxon>
        <taxon>Pentapetalae</taxon>
        <taxon>asterids</taxon>
        <taxon>lamiids</taxon>
        <taxon>Lamiales</taxon>
        <taxon>Oleaceae</taxon>
        <taxon>Oleeae</taxon>
        <taxon>Olea</taxon>
    </lineage>
</organism>